<name>A0ABQ1GVR8_9GAMM</name>
<evidence type="ECO:0000313" key="2">
    <source>
        <dbReference type="Proteomes" id="UP000620046"/>
    </source>
</evidence>
<keyword evidence="2" id="KW-1185">Reference proteome</keyword>
<reference evidence="2" key="1">
    <citation type="journal article" date="2019" name="Int. J. Syst. Evol. Microbiol.">
        <title>The Global Catalogue of Microorganisms (GCM) 10K type strain sequencing project: providing services to taxonomists for standard genome sequencing and annotation.</title>
        <authorList>
            <consortium name="The Broad Institute Genomics Platform"/>
            <consortium name="The Broad Institute Genome Sequencing Center for Infectious Disease"/>
            <person name="Wu L."/>
            <person name="Ma J."/>
        </authorList>
    </citation>
    <scope>NUCLEOTIDE SEQUENCE [LARGE SCALE GENOMIC DNA]</scope>
    <source>
        <strain evidence="2">CGMCC 1.15439</strain>
    </source>
</reference>
<evidence type="ECO:0000313" key="1">
    <source>
        <dbReference type="EMBL" id="GGA51336.1"/>
    </source>
</evidence>
<dbReference type="EMBL" id="BMJA01000007">
    <property type="protein sequence ID" value="GGA51336.1"/>
    <property type="molecule type" value="Genomic_DNA"/>
</dbReference>
<organism evidence="1 2">
    <name type="scientific">Dyella nitratireducens</name>
    <dbReference type="NCBI Taxonomy" id="1849580"/>
    <lineage>
        <taxon>Bacteria</taxon>
        <taxon>Pseudomonadati</taxon>
        <taxon>Pseudomonadota</taxon>
        <taxon>Gammaproteobacteria</taxon>
        <taxon>Lysobacterales</taxon>
        <taxon>Rhodanobacteraceae</taxon>
        <taxon>Dyella</taxon>
    </lineage>
</organism>
<protein>
    <submittedName>
        <fullName evidence="1">Uncharacterized protein</fullName>
    </submittedName>
</protein>
<gene>
    <name evidence="1" type="ORF">GCM10010981_45910</name>
</gene>
<sequence>MLEDSVCDGSAEMTTALQIFVTYLSADVIDTATKILESEFVKMHLFHLHDLVDANTHIDPNRVVPMFMFFTKEKSMDERGYREFWNLCIKLEDLCQPPS</sequence>
<comment type="caution">
    <text evidence="1">The sequence shown here is derived from an EMBL/GenBank/DDBJ whole genome shotgun (WGS) entry which is preliminary data.</text>
</comment>
<proteinExistence type="predicted"/>
<dbReference type="RefSeq" id="WP_229721048.1">
    <property type="nucleotide sequence ID" value="NZ_BMJA01000007.1"/>
</dbReference>
<dbReference type="Proteomes" id="UP000620046">
    <property type="component" value="Unassembled WGS sequence"/>
</dbReference>
<accession>A0ABQ1GVR8</accession>